<dbReference type="AlphaFoldDB" id="A0A9D2MHH1"/>
<name>A0A9D2MHH1_9FIRM</name>
<comment type="caution">
    <text evidence="2">The sequence shown here is derived from an EMBL/GenBank/DDBJ whole genome shotgun (WGS) entry which is preliminary data.</text>
</comment>
<proteinExistence type="predicted"/>
<dbReference type="InterPro" id="IPR028994">
    <property type="entry name" value="Integrin_alpha_N"/>
</dbReference>
<sequence length="505" mass="56021">MAKDLFAKLRRLTPAKARRILKTLFIKVKNSVSGISLGFKAGIAVLLAAAVVVTPVLFYIDLSGENRSENRFDGDAAKVCANIIGEYGSAKTEQADNTGEMYRMAGLSFAREVDFDGNGRSELMLAFRSGSAYQAEVWGYDGGDFVRLYSHAANVAANHPEAGYWISLYRHGSEFYIGELSAEDGKTMDLFSLHGGTFKNARQCEYDPVNDIYAEDGKINTADYETIRLSNLSASKAENLLDSVSAAINSFGAADDGALPVSAKSGEELMAQAYSNVVQDYVSKYGRPQYDSSSRTCFATGLCVADLIDFNGDGVNELLTVYRFNKKISATDDAGNHVLDTEPEYKIEVFRWNGTSAVKAFENEGISEMQDPDDPQRFYILRKNGEKTDICRNTYTYDERTQRIWKGASRISEMDENGAFSASFTAEVNSNYGYNTYRINGERVYRREFNANGYAVPYFCNDEDYDEEQYTVVFLQGGSDRGADIQKRVSQTEKNIDDITSAANV</sequence>
<protein>
    <submittedName>
        <fullName evidence="2">Uncharacterized protein</fullName>
    </submittedName>
</protein>
<keyword evidence="1" id="KW-0812">Transmembrane</keyword>
<gene>
    <name evidence="2" type="ORF">IAA37_03425</name>
</gene>
<reference evidence="2" key="1">
    <citation type="journal article" date="2021" name="PeerJ">
        <title>Extensive microbial diversity within the chicken gut microbiome revealed by metagenomics and culture.</title>
        <authorList>
            <person name="Gilroy R."/>
            <person name="Ravi A."/>
            <person name="Getino M."/>
            <person name="Pursley I."/>
            <person name="Horton D.L."/>
            <person name="Alikhan N.F."/>
            <person name="Baker D."/>
            <person name="Gharbi K."/>
            <person name="Hall N."/>
            <person name="Watson M."/>
            <person name="Adriaenssens E.M."/>
            <person name="Foster-Nyarko E."/>
            <person name="Jarju S."/>
            <person name="Secka A."/>
            <person name="Antonio M."/>
            <person name="Oren A."/>
            <person name="Chaudhuri R.R."/>
            <person name="La Ragione R."/>
            <person name="Hildebrand F."/>
            <person name="Pallen M.J."/>
        </authorList>
    </citation>
    <scope>NUCLEOTIDE SEQUENCE</scope>
    <source>
        <strain evidence="2">CHK188-16595</strain>
    </source>
</reference>
<organism evidence="2 3">
    <name type="scientific">Candidatus Eubacterium faecale</name>
    <dbReference type="NCBI Taxonomy" id="2838568"/>
    <lineage>
        <taxon>Bacteria</taxon>
        <taxon>Bacillati</taxon>
        <taxon>Bacillota</taxon>
        <taxon>Clostridia</taxon>
        <taxon>Eubacteriales</taxon>
        <taxon>Eubacteriaceae</taxon>
        <taxon>Eubacterium</taxon>
    </lineage>
</organism>
<dbReference type="Proteomes" id="UP000823877">
    <property type="component" value="Unassembled WGS sequence"/>
</dbReference>
<accession>A0A9D2MHH1</accession>
<feature type="transmembrane region" description="Helical" evidence="1">
    <location>
        <begin position="37"/>
        <end position="60"/>
    </location>
</feature>
<keyword evidence="1" id="KW-1133">Transmembrane helix</keyword>
<evidence type="ECO:0000256" key="1">
    <source>
        <dbReference type="SAM" id="Phobius"/>
    </source>
</evidence>
<reference evidence="2" key="2">
    <citation type="submission" date="2021-04" db="EMBL/GenBank/DDBJ databases">
        <authorList>
            <person name="Gilroy R."/>
        </authorList>
    </citation>
    <scope>NUCLEOTIDE SEQUENCE</scope>
    <source>
        <strain evidence="2">CHK188-16595</strain>
    </source>
</reference>
<dbReference type="EMBL" id="DWXN01000008">
    <property type="protein sequence ID" value="HJB74707.1"/>
    <property type="molecule type" value="Genomic_DNA"/>
</dbReference>
<keyword evidence="1" id="KW-0472">Membrane</keyword>
<dbReference type="SUPFAM" id="SSF69318">
    <property type="entry name" value="Integrin alpha N-terminal domain"/>
    <property type="match status" value="1"/>
</dbReference>
<evidence type="ECO:0000313" key="2">
    <source>
        <dbReference type="EMBL" id="HJB74707.1"/>
    </source>
</evidence>
<evidence type="ECO:0000313" key="3">
    <source>
        <dbReference type="Proteomes" id="UP000823877"/>
    </source>
</evidence>